<evidence type="ECO:0000313" key="2">
    <source>
        <dbReference type="EMBL" id="KTT96265.1"/>
    </source>
</evidence>
<comment type="caution">
    <text evidence="2">The sequence shown here is derived from an EMBL/GenBank/DDBJ whole genome shotgun (WGS) entry which is preliminary data.</text>
</comment>
<keyword evidence="1" id="KW-1133">Transmembrane helix</keyword>
<keyword evidence="1" id="KW-0812">Transmembrane</keyword>
<feature type="transmembrane region" description="Helical" evidence="1">
    <location>
        <begin position="47"/>
        <end position="64"/>
    </location>
</feature>
<protein>
    <submittedName>
        <fullName evidence="2">Uncharacterized protein</fullName>
    </submittedName>
</protein>
<evidence type="ECO:0000313" key="3">
    <source>
        <dbReference type="Proteomes" id="UP000073923"/>
    </source>
</evidence>
<name>A0A147IM65_9SPHN</name>
<feature type="transmembrane region" description="Helical" evidence="1">
    <location>
        <begin position="104"/>
        <end position="124"/>
    </location>
</feature>
<organism evidence="2 3">
    <name type="scientific">Sphingomonas yabuuchiae</name>
    <dbReference type="NCBI Taxonomy" id="172044"/>
    <lineage>
        <taxon>Bacteria</taxon>
        <taxon>Pseudomonadati</taxon>
        <taxon>Pseudomonadota</taxon>
        <taxon>Alphaproteobacteria</taxon>
        <taxon>Sphingomonadales</taxon>
        <taxon>Sphingomonadaceae</taxon>
        <taxon>Sphingomonas</taxon>
    </lineage>
</organism>
<reference evidence="2 3" key="1">
    <citation type="journal article" date="2016" name="Front. Microbiol.">
        <title>Genomic Resource of Rice Seed Associated Bacteria.</title>
        <authorList>
            <person name="Midha S."/>
            <person name="Bansal K."/>
            <person name="Sharma S."/>
            <person name="Kumar N."/>
            <person name="Patil P.P."/>
            <person name="Chaudhry V."/>
            <person name="Patil P.B."/>
        </authorList>
    </citation>
    <scope>NUCLEOTIDE SEQUENCE [LARGE SCALE GENOMIC DNA]</scope>
    <source>
        <strain evidence="2 3">NS355</strain>
    </source>
</reference>
<keyword evidence="1" id="KW-0472">Membrane</keyword>
<sequence>MSESTASTRTSRIGRLWRGQAQLCAGLATGLIGLPVLGGHVSDMAGRPYAMAYALAALGLLLIGTTMTLRYWWWSARLCAGVATGMIVIPLIRGSAAMLAVSGYSLTIALLLLFALSGAMAHAMQARS</sequence>
<dbReference type="EMBL" id="LDTF01000093">
    <property type="protein sequence ID" value="KTT96265.1"/>
    <property type="molecule type" value="Genomic_DNA"/>
</dbReference>
<gene>
    <name evidence="2" type="ORF">NS355_14755</name>
</gene>
<proteinExistence type="predicted"/>
<feature type="transmembrane region" description="Helical" evidence="1">
    <location>
        <begin position="71"/>
        <end position="92"/>
    </location>
</feature>
<evidence type="ECO:0000256" key="1">
    <source>
        <dbReference type="SAM" id="Phobius"/>
    </source>
</evidence>
<accession>A0A147IM65</accession>
<dbReference type="Proteomes" id="UP000073923">
    <property type="component" value="Unassembled WGS sequence"/>
</dbReference>
<dbReference type="AlphaFoldDB" id="A0A147IM65"/>
<dbReference type="PATRIC" id="fig|172044.3.peg.3496"/>
<feature type="transmembrane region" description="Helical" evidence="1">
    <location>
        <begin position="21"/>
        <end position="41"/>
    </location>
</feature>